<sequence>MKKGVLPTILLLSLGSTSAAWANDAPVARAATPQEEEALRQEITRLKRQLLMMNQQMQQQQKALNNMAQRVLNSEQVFNKGRPQQGTNKQAEQQIARQSVQQAPAKVTNQTAVDKAGAGTQVEDTKKAPDRSRSTEDVLQETHTVFSRKFSIEPSLSYSYFSRKDLILRGFLALDAIFLGNLNLDRIRTSNVQLDLTTRYSFNENWQIDLSVPYIYRENQFDSVGEGNSSQRYEVARVDDALLGDVSAGIYYRIMAETQDAPDWVWNLRVKAPTGKDPYGIELLTSESGNLTYPSEMASGNGVWGVSTGFSLAKTYDPAIVFFNLNYGVNLPQEFDDITGQAGIVPGEIDLGDYIDYSVGLAFAVSERMSLGMSFNQRFFSKTKQRVEGGPWESIPRSDTNTATLGLGATLALTDSLSMVTSIGAGLTEDTPDYQISLRFPYRF</sequence>
<accession>A0ABT0N1Y2</accession>
<dbReference type="Proteomes" id="UP001202831">
    <property type="component" value="Unassembled WGS sequence"/>
</dbReference>
<evidence type="ECO:0000313" key="4">
    <source>
        <dbReference type="EMBL" id="MCL2912447.1"/>
    </source>
</evidence>
<dbReference type="RefSeq" id="WP_249247269.1">
    <property type="nucleotide sequence ID" value="NZ_JAKIKT010000001.1"/>
</dbReference>
<keyword evidence="1" id="KW-0175">Coiled coil</keyword>
<comment type="caution">
    <text evidence="4">The sequence shown here is derived from an EMBL/GenBank/DDBJ whole genome shotgun (WGS) entry which is preliminary data.</text>
</comment>
<proteinExistence type="predicted"/>
<evidence type="ECO:0000256" key="1">
    <source>
        <dbReference type="SAM" id="Coils"/>
    </source>
</evidence>
<reference evidence="4 5" key="1">
    <citation type="submission" date="2022-01" db="EMBL/GenBank/DDBJ databases">
        <title>Whole genome-based taxonomy of the Shewanellaceae.</title>
        <authorList>
            <person name="Martin-Rodriguez A.J."/>
        </authorList>
    </citation>
    <scope>NUCLEOTIDE SEQUENCE [LARGE SCALE GENOMIC DNA]</scope>
    <source>
        <strain evidence="4 5">DSM 21332</strain>
    </source>
</reference>
<evidence type="ECO:0000256" key="2">
    <source>
        <dbReference type="SAM" id="MobiDB-lite"/>
    </source>
</evidence>
<organism evidence="4 5">
    <name type="scientific">Shewanella corallii</name>
    <dbReference type="NCBI Taxonomy" id="560080"/>
    <lineage>
        <taxon>Bacteria</taxon>
        <taxon>Pseudomonadati</taxon>
        <taxon>Pseudomonadota</taxon>
        <taxon>Gammaproteobacteria</taxon>
        <taxon>Alteromonadales</taxon>
        <taxon>Shewanellaceae</taxon>
        <taxon>Shewanella</taxon>
    </lineage>
</organism>
<evidence type="ECO:0000256" key="3">
    <source>
        <dbReference type="SAM" id="SignalP"/>
    </source>
</evidence>
<feature type="region of interest" description="Disordered" evidence="2">
    <location>
        <begin position="80"/>
        <end position="138"/>
    </location>
</feature>
<feature type="signal peptide" evidence="3">
    <location>
        <begin position="1"/>
        <end position="22"/>
    </location>
</feature>
<keyword evidence="3" id="KW-0732">Signal</keyword>
<feature type="compositionally biased region" description="Polar residues" evidence="2">
    <location>
        <begin position="80"/>
        <end position="112"/>
    </location>
</feature>
<feature type="coiled-coil region" evidence="1">
    <location>
        <begin position="36"/>
        <end position="70"/>
    </location>
</feature>
<feature type="compositionally biased region" description="Basic and acidic residues" evidence="2">
    <location>
        <begin position="123"/>
        <end position="136"/>
    </location>
</feature>
<gene>
    <name evidence="4" type="ORF">L2725_01390</name>
</gene>
<feature type="chain" id="PRO_5045368040" evidence="3">
    <location>
        <begin position="23"/>
        <end position="444"/>
    </location>
</feature>
<protein>
    <submittedName>
        <fullName evidence="4">Transporter</fullName>
    </submittedName>
</protein>
<evidence type="ECO:0000313" key="5">
    <source>
        <dbReference type="Proteomes" id="UP001202831"/>
    </source>
</evidence>
<name>A0ABT0N1Y2_9GAMM</name>
<keyword evidence="5" id="KW-1185">Reference proteome</keyword>
<dbReference type="EMBL" id="JAKIKT010000001">
    <property type="protein sequence ID" value="MCL2912447.1"/>
    <property type="molecule type" value="Genomic_DNA"/>
</dbReference>